<evidence type="ECO:0000313" key="2">
    <source>
        <dbReference type="EMBL" id="MBL4917358.1"/>
    </source>
</evidence>
<keyword evidence="1" id="KW-0732">Signal</keyword>
<feature type="signal peptide" evidence="1">
    <location>
        <begin position="1"/>
        <end position="23"/>
    </location>
</feature>
<comment type="caution">
    <text evidence="2">The sequence shown here is derived from an EMBL/GenBank/DDBJ whole genome shotgun (WGS) entry which is preliminary data.</text>
</comment>
<protein>
    <recommendedName>
        <fullName evidence="4">UrcA family protein</fullName>
    </recommendedName>
</protein>
<evidence type="ECO:0000313" key="3">
    <source>
        <dbReference type="Proteomes" id="UP000648908"/>
    </source>
</evidence>
<keyword evidence="3" id="KW-1185">Reference proteome</keyword>
<feature type="chain" id="PRO_5035469611" description="UrcA family protein" evidence="1">
    <location>
        <begin position="24"/>
        <end position="96"/>
    </location>
</feature>
<dbReference type="RefSeq" id="WP_202688259.1">
    <property type="nucleotide sequence ID" value="NZ_JAESVN010000003.1"/>
</dbReference>
<proteinExistence type="predicted"/>
<evidence type="ECO:0008006" key="4">
    <source>
        <dbReference type="Google" id="ProtNLM"/>
    </source>
</evidence>
<name>A0A8K0Y0Q4_9RHOB</name>
<dbReference type="Proteomes" id="UP000648908">
    <property type="component" value="Unassembled WGS sequence"/>
</dbReference>
<organism evidence="2 3">
    <name type="scientific">Szabonella alba</name>
    <dbReference type="NCBI Taxonomy" id="2804194"/>
    <lineage>
        <taxon>Bacteria</taxon>
        <taxon>Pseudomonadati</taxon>
        <taxon>Pseudomonadota</taxon>
        <taxon>Alphaproteobacteria</taxon>
        <taxon>Rhodobacterales</taxon>
        <taxon>Paracoccaceae</taxon>
        <taxon>Szabonella</taxon>
    </lineage>
</organism>
<reference evidence="2" key="1">
    <citation type="submission" date="2021-01" db="EMBL/GenBank/DDBJ databases">
        <title>Tabrizicola alba sp. nov. a motile alkaliphilic bacterium isolated from a soda lake.</title>
        <authorList>
            <person name="Szuroczki S."/>
            <person name="Abbaszade G."/>
            <person name="Schumann P."/>
            <person name="Toth E."/>
        </authorList>
    </citation>
    <scope>NUCLEOTIDE SEQUENCE</scope>
    <source>
        <strain evidence="2">DMG-N-6</strain>
    </source>
</reference>
<sequence>MNQQAVPLTLSALALAACVPAVAPVAPGPVMLDGVTYEVTRRPSQAVLVRRLDRPFQNWEGMEARRAADRFCQGRANSSIRDRFVGDGWLIVEGCA</sequence>
<dbReference type="EMBL" id="JAESVN010000003">
    <property type="protein sequence ID" value="MBL4917358.1"/>
    <property type="molecule type" value="Genomic_DNA"/>
</dbReference>
<evidence type="ECO:0000256" key="1">
    <source>
        <dbReference type="SAM" id="SignalP"/>
    </source>
</evidence>
<gene>
    <name evidence="2" type="ORF">JL811_09000</name>
</gene>
<dbReference type="AlphaFoldDB" id="A0A8K0Y0Q4"/>
<accession>A0A8K0Y0Q4</accession>